<reference evidence="7 8" key="1">
    <citation type="journal article" date="2007" name="PLoS Genet.">
        <title>Patterns and implications of gene gain and loss in the evolution of Prochlorococcus.</title>
        <authorList>
            <person name="Kettler G.C."/>
            <person name="Martiny A.C."/>
            <person name="Huang K."/>
            <person name="Zucker J."/>
            <person name="Coleman M.L."/>
            <person name="Rodrigue S."/>
            <person name="Chen F."/>
            <person name="Lapidus A."/>
            <person name="Ferriera S."/>
            <person name="Johnson J."/>
            <person name="Steglich C."/>
            <person name="Church G.M."/>
            <person name="Richardson P."/>
            <person name="Chisholm S.W."/>
        </authorList>
    </citation>
    <scope>NUCLEOTIDE SEQUENCE [LARGE SCALE GENOMIC DNA]</scope>
    <source>
        <strain evidence="8">MIT 9211</strain>
    </source>
</reference>
<keyword evidence="8" id="KW-1185">Reference proteome</keyword>
<evidence type="ECO:0000256" key="3">
    <source>
        <dbReference type="ARBA" id="ARBA00022989"/>
    </source>
</evidence>
<gene>
    <name evidence="7" type="ordered locus">P9211_15761</name>
</gene>
<dbReference type="STRING" id="93059.P9211_15761"/>
<evidence type="ECO:0000313" key="8">
    <source>
        <dbReference type="Proteomes" id="UP000000788"/>
    </source>
</evidence>
<keyword evidence="2 5" id="KW-0812">Transmembrane</keyword>
<dbReference type="GO" id="GO:0016020">
    <property type="term" value="C:membrane"/>
    <property type="evidence" value="ECO:0007669"/>
    <property type="project" value="UniProtKB-SubCell"/>
</dbReference>
<dbReference type="GO" id="GO:0016787">
    <property type="term" value="F:hydrolase activity"/>
    <property type="evidence" value="ECO:0007669"/>
    <property type="project" value="UniProtKB-KW"/>
</dbReference>
<protein>
    <submittedName>
        <fullName evidence="7">H(+)-transporting two-sector ATPase</fullName>
        <ecNumber evidence="7">3.6.3.14</ecNumber>
    </submittedName>
</protein>
<keyword evidence="7" id="KW-0378">Hydrolase</keyword>
<name>A9BCE5_PROM4</name>
<dbReference type="EC" id="3.6.3.14" evidence="7"/>
<proteinExistence type="predicted"/>
<feature type="domain" description="CGL160/ATPI" evidence="6">
    <location>
        <begin position="13"/>
        <end position="119"/>
    </location>
</feature>
<evidence type="ECO:0000259" key="6">
    <source>
        <dbReference type="Pfam" id="PF24763"/>
    </source>
</evidence>
<dbReference type="AlphaFoldDB" id="A9BCE5"/>
<accession>A9BCE5</accession>
<dbReference type="KEGG" id="pmj:P9211_15761"/>
<feature type="transmembrane region" description="Helical" evidence="5">
    <location>
        <begin position="49"/>
        <end position="66"/>
    </location>
</feature>
<evidence type="ECO:0000256" key="5">
    <source>
        <dbReference type="SAM" id="Phobius"/>
    </source>
</evidence>
<evidence type="ECO:0000313" key="7">
    <source>
        <dbReference type="EMBL" id="ABX09507.1"/>
    </source>
</evidence>
<organism evidence="7 8">
    <name type="scientific">Prochlorococcus marinus (strain MIT 9211)</name>
    <dbReference type="NCBI Taxonomy" id="93059"/>
    <lineage>
        <taxon>Bacteria</taxon>
        <taxon>Bacillati</taxon>
        <taxon>Cyanobacteriota</taxon>
        <taxon>Cyanophyceae</taxon>
        <taxon>Synechococcales</taxon>
        <taxon>Prochlorococcaceae</taxon>
        <taxon>Prochlorococcus</taxon>
    </lineage>
</organism>
<dbReference type="eggNOG" id="ENOG5032SW6">
    <property type="taxonomic scope" value="Bacteria"/>
</dbReference>
<dbReference type="OrthoDB" id="462305at2"/>
<dbReference type="InterPro" id="IPR056309">
    <property type="entry name" value="CGL160/ATPI_dom"/>
</dbReference>
<comment type="subcellular location">
    <subcellularLocation>
        <location evidence="1">Membrane</location>
        <topology evidence="1">Multi-pass membrane protein</topology>
    </subcellularLocation>
</comment>
<evidence type="ECO:0000256" key="2">
    <source>
        <dbReference type="ARBA" id="ARBA00022692"/>
    </source>
</evidence>
<dbReference type="EMBL" id="CP000878">
    <property type="protein sequence ID" value="ABX09507.1"/>
    <property type="molecule type" value="Genomic_DNA"/>
</dbReference>
<dbReference type="RefSeq" id="WP_012196128.1">
    <property type="nucleotide sequence ID" value="NC_009976.1"/>
</dbReference>
<keyword evidence="3 5" id="KW-1133">Transmembrane helix</keyword>
<feature type="transmembrane region" description="Helical" evidence="5">
    <location>
        <begin position="23"/>
        <end position="43"/>
    </location>
</feature>
<dbReference type="Proteomes" id="UP000000788">
    <property type="component" value="Chromosome"/>
</dbReference>
<sequence length="124" mass="13262">MASSEAPSKDPSNENEYVQLQSAIFKLAFVLSTLAVGFTAIAIDFHSSISVLVGALSGLIYLRLLARSIGRLGVQSQSVGKAQLLVPVVLVVVVTKLPQLDLLPSLVGFLLYKPSLIIQFLLKP</sequence>
<dbReference type="HOGENOM" id="CLU_131568_0_0_3"/>
<evidence type="ECO:0000256" key="1">
    <source>
        <dbReference type="ARBA" id="ARBA00004141"/>
    </source>
</evidence>
<keyword evidence="4 5" id="KW-0472">Membrane</keyword>
<dbReference type="Pfam" id="PF24763">
    <property type="entry name" value="CGL160_C"/>
    <property type="match status" value="1"/>
</dbReference>
<evidence type="ECO:0000256" key="4">
    <source>
        <dbReference type="ARBA" id="ARBA00023136"/>
    </source>
</evidence>